<evidence type="ECO:0000313" key="1">
    <source>
        <dbReference type="EMBL" id="VVD30415.1"/>
    </source>
</evidence>
<keyword evidence="2" id="KW-1185">Reference proteome</keyword>
<dbReference type="Proteomes" id="UP000325811">
    <property type="component" value="Chromosome I"/>
</dbReference>
<protein>
    <submittedName>
        <fullName evidence="1">Uncharacterized protein</fullName>
    </submittedName>
</protein>
<dbReference type="EMBL" id="LR699553">
    <property type="protein sequence ID" value="VVD30415.1"/>
    <property type="molecule type" value="Genomic_DNA"/>
</dbReference>
<gene>
    <name evidence="1" type="ORF">PDMSB3_3965</name>
</gene>
<dbReference type="AlphaFoldDB" id="A0A5Q4ZGN7"/>
<reference evidence="1 2" key="1">
    <citation type="submission" date="2019-08" db="EMBL/GenBank/DDBJ databases">
        <authorList>
            <person name="Herpell B J."/>
        </authorList>
    </citation>
    <scope>NUCLEOTIDE SEQUENCE [LARGE SCALE GENOMIC DNA]</scope>
    <source>
        <strain evidence="2">Msb3</strain>
    </source>
</reference>
<organism evidence="1 2">
    <name type="scientific">Paraburkholderia dioscoreae</name>
    <dbReference type="NCBI Taxonomy" id="2604047"/>
    <lineage>
        <taxon>Bacteria</taxon>
        <taxon>Pseudomonadati</taxon>
        <taxon>Pseudomonadota</taxon>
        <taxon>Betaproteobacteria</taxon>
        <taxon>Burkholderiales</taxon>
        <taxon>Burkholderiaceae</taxon>
        <taxon>Paraburkholderia</taxon>
    </lineage>
</organism>
<accession>A0A5Q4ZGN7</accession>
<evidence type="ECO:0000313" key="2">
    <source>
        <dbReference type="Proteomes" id="UP000325811"/>
    </source>
</evidence>
<name>A0A5Q4ZGN7_9BURK</name>
<sequence length="177" mass="20535">MRFDVAPRGERSHDEVEHFGVLEHGQAGFHVHAAIAHDFGETQHFRGDVAGHFQFELLLFRPGGGGDELRQHFLKLLFDVSVGYRIHCCLFYFPSARPVEVSARYWLRNVRPVFRVRPPHMHPVRVIKATTAASCYRRHGRRRRGWADTHAAFCAHLNPLHEAFWSRNCSRLTRFLA</sequence>
<dbReference type="KEGG" id="pdio:PDMSB3_3965"/>
<proteinExistence type="predicted"/>